<protein>
    <submittedName>
        <fullName evidence="2">Uncharacterized protein</fullName>
    </submittedName>
</protein>
<reference evidence="2" key="1">
    <citation type="submission" date="2020-09" db="EMBL/GenBank/DDBJ databases">
        <title>Genome-Enabled Discovery of Anthraquinone Biosynthesis in Senna tora.</title>
        <authorList>
            <person name="Kang S.-H."/>
            <person name="Pandey R.P."/>
            <person name="Lee C.-M."/>
            <person name="Sim J.-S."/>
            <person name="Jeong J.-T."/>
            <person name="Choi B.-S."/>
            <person name="Jung M."/>
            <person name="Ginzburg D."/>
            <person name="Zhao K."/>
            <person name="Won S.Y."/>
            <person name="Oh T.-J."/>
            <person name="Yu Y."/>
            <person name="Kim N.-H."/>
            <person name="Lee O.R."/>
            <person name="Lee T.-H."/>
            <person name="Bashyal P."/>
            <person name="Kim T.-S."/>
            <person name="Lee W.-H."/>
            <person name="Kawkins C."/>
            <person name="Kim C.-K."/>
            <person name="Kim J.S."/>
            <person name="Ahn B.O."/>
            <person name="Rhee S.Y."/>
            <person name="Sohng J.K."/>
        </authorList>
    </citation>
    <scope>NUCLEOTIDE SEQUENCE</scope>
    <source>
        <tissue evidence="2">Leaf</tissue>
    </source>
</reference>
<dbReference type="AlphaFoldDB" id="A0A834SH63"/>
<proteinExistence type="predicted"/>
<comment type="caution">
    <text evidence="2">The sequence shown here is derived from an EMBL/GenBank/DDBJ whole genome shotgun (WGS) entry which is preliminary data.</text>
</comment>
<name>A0A834SH63_9FABA</name>
<gene>
    <name evidence="2" type="ORF">G2W53_042587</name>
</gene>
<evidence type="ECO:0000313" key="3">
    <source>
        <dbReference type="Proteomes" id="UP000634136"/>
    </source>
</evidence>
<evidence type="ECO:0000256" key="1">
    <source>
        <dbReference type="SAM" id="MobiDB-lite"/>
    </source>
</evidence>
<dbReference type="EMBL" id="JAAIUW010000013">
    <property type="protein sequence ID" value="KAF7803476.1"/>
    <property type="molecule type" value="Genomic_DNA"/>
</dbReference>
<organism evidence="2 3">
    <name type="scientific">Senna tora</name>
    <dbReference type="NCBI Taxonomy" id="362788"/>
    <lineage>
        <taxon>Eukaryota</taxon>
        <taxon>Viridiplantae</taxon>
        <taxon>Streptophyta</taxon>
        <taxon>Embryophyta</taxon>
        <taxon>Tracheophyta</taxon>
        <taxon>Spermatophyta</taxon>
        <taxon>Magnoliopsida</taxon>
        <taxon>eudicotyledons</taxon>
        <taxon>Gunneridae</taxon>
        <taxon>Pentapetalae</taxon>
        <taxon>rosids</taxon>
        <taxon>fabids</taxon>
        <taxon>Fabales</taxon>
        <taxon>Fabaceae</taxon>
        <taxon>Caesalpinioideae</taxon>
        <taxon>Cassia clade</taxon>
        <taxon>Senna</taxon>
    </lineage>
</organism>
<keyword evidence="3" id="KW-1185">Reference proteome</keyword>
<accession>A0A834SH63</accession>
<sequence>MAQIFDLLRHKPDPNVLRLTVLRYVHLWRKTVSKNPFPRTLYSTTRPTIAKLSSNTKMELFTRKQSDRKQRNKAMPSANSKYDSHQTHQKKIKLEIRERLSDCQTDLGALWDSQYDYDVGKFLCVLYNIWNLEA</sequence>
<feature type="region of interest" description="Disordered" evidence="1">
    <location>
        <begin position="63"/>
        <end position="88"/>
    </location>
</feature>
<evidence type="ECO:0000313" key="2">
    <source>
        <dbReference type="EMBL" id="KAF7803476.1"/>
    </source>
</evidence>
<dbReference type="Proteomes" id="UP000634136">
    <property type="component" value="Unassembled WGS sequence"/>
</dbReference>